<accession>A8ZUI0</accession>
<dbReference type="STRING" id="96561.Dole_2208"/>
<dbReference type="Proteomes" id="UP000008561">
    <property type="component" value="Chromosome"/>
</dbReference>
<dbReference type="InterPro" id="IPR019734">
    <property type="entry name" value="TPR_rpt"/>
</dbReference>
<keyword evidence="4" id="KW-1185">Reference proteome</keyword>
<dbReference type="RefSeq" id="WP_012175624.1">
    <property type="nucleotide sequence ID" value="NC_009943.1"/>
</dbReference>
<dbReference type="AlphaFoldDB" id="A8ZUI0"/>
<dbReference type="SUPFAM" id="SSF48452">
    <property type="entry name" value="TPR-like"/>
    <property type="match status" value="1"/>
</dbReference>
<dbReference type="PROSITE" id="PS50005">
    <property type="entry name" value="TPR"/>
    <property type="match status" value="2"/>
</dbReference>
<dbReference type="KEGG" id="dol:Dole_2208"/>
<name>A8ZUI0_DESOH</name>
<gene>
    <name evidence="3" type="ordered locus">Dole_2208</name>
</gene>
<evidence type="ECO:0000313" key="3">
    <source>
        <dbReference type="EMBL" id="ABW68012.1"/>
    </source>
</evidence>
<organism evidence="3 4">
    <name type="scientific">Desulfosudis oleivorans (strain DSM 6200 / JCM 39069 / Hxd3)</name>
    <name type="common">Desulfococcus oleovorans</name>
    <dbReference type="NCBI Taxonomy" id="96561"/>
    <lineage>
        <taxon>Bacteria</taxon>
        <taxon>Pseudomonadati</taxon>
        <taxon>Thermodesulfobacteriota</taxon>
        <taxon>Desulfobacteria</taxon>
        <taxon>Desulfobacterales</taxon>
        <taxon>Desulfosudaceae</taxon>
        <taxon>Desulfosudis</taxon>
    </lineage>
</organism>
<dbReference type="NCBIfam" id="TIGR02795">
    <property type="entry name" value="tol_pal_ybgF"/>
    <property type="match status" value="1"/>
</dbReference>
<protein>
    <submittedName>
        <fullName evidence="3">Tol-Pal system YbgF</fullName>
    </submittedName>
</protein>
<keyword evidence="2" id="KW-0175">Coiled coil</keyword>
<reference evidence="3 4" key="1">
    <citation type="submission" date="2007-10" db="EMBL/GenBank/DDBJ databases">
        <title>Complete sequence of Desulfococcus oleovorans Hxd3.</title>
        <authorList>
            <consortium name="US DOE Joint Genome Institute"/>
            <person name="Copeland A."/>
            <person name="Lucas S."/>
            <person name="Lapidus A."/>
            <person name="Barry K."/>
            <person name="Glavina del Rio T."/>
            <person name="Dalin E."/>
            <person name="Tice H."/>
            <person name="Pitluck S."/>
            <person name="Kiss H."/>
            <person name="Brettin T."/>
            <person name="Bruce D."/>
            <person name="Detter J.C."/>
            <person name="Han C."/>
            <person name="Schmutz J."/>
            <person name="Larimer F."/>
            <person name="Land M."/>
            <person name="Hauser L."/>
            <person name="Kyrpides N."/>
            <person name="Kim E."/>
            <person name="Wawrik B."/>
            <person name="Richardson P."/>
        </authorList>
    </citation>
    <scope>NUCLEOTIDE SEQUENCE [LARGE SCALE GENOMIC DNA]</scope>
    <source>
        <strain evidence="4">DSM 6200 / JCM 39069 / Hxd3</strain>
    </source>
</reference>
<keyword evidence="1" id="KW-0802">TPR repeat</keyword>
<dbReference type="SMART" id="SM00028">
    <property type="entry name" value="TPR"/>
    <property type="match status" value="2"/>
</dbReference>
<dbReference type="HAMAP" id="MF_02066">
    <property type="entry name" value="CpoB"/>
    <property type="match status" value="1"/>
</dbReference>
<dbReference type="PROSITE" id="PS51257">
    <property type="entry name" value="PROKAR_LIPOPROTEIN"/>
    <property type="match status" value="1"/>
</dbReference>
<dbReference type="Gene3D" id="1.25.40.10">
    <property type="entry name" value="Tetratricopeptide repeat domain"/>
    <property type="match status" value="1"/>
</dbReference>
<dbReference type="Pfam" id="PF13432">
    <property type="entry name" value="TPR_16"/>
    <property type="match status" value="1"/>
</dbReference>
<dbReference type="InterPro" id="IPR034706">
    <property type="entry name" value="CpoB"/>
</dbReference>
<dbReference type="HOGENOM" id="CLU_044315_3_0_7"/>
<feature type="coiled-coil region" evidence="2">
    <location>
        <begin position="55"/>
        <end position="110"/>
    </location>
</feature>
<dbReference type="GO" id="GO:0051301">
    <property type="term" value="P:cell division"/>
    <property type="evidence" value="ECO:0007669"/>
    <property type="project" value="InterPro"/>
</dbReference>
<dbReference type="Pfam" id="PF13174">
    <property type="entry name" value="TPR_6"/>
    <property type="match status" value="1"/>
</dbReference>
<feature type="repeat" description="TPR" evidence="1">
    <location>
        <begin position="192"/>
        <end position="225"/>
    </location>
</feature>
<dbReference type="eggNOG" id="COG1729">
    <property type="taxonomic scope" value="Bacteria"/>
</dbReference>
<dbReference type="InterPro" id="IPR011990">
    <property type="entry name" value="TPR-like_helical_dom_sf"/>
</dbReference>
<proteinExistence type="inferred from homology"/>
<dbReference type="InterPro" id="IPR014162">
    <property type="entry name" value="CpoB_C"/>
</dbReference>
<evidence type="ECO:0000256" key="1">
    <source>
        <dbReference type="PROSITE-ProRule" id="PRU00339"/>
    </source>
</evidence>
<evidence type="ECO:0000256" key="2">
    <source>
        <dbReference type="SAM" id="Coils"/>
    </source>
</evidence>
<sequence length="275" mass="30854">MRIILFFILPVFVLGGCIATQNSTLVDSRVYQLEQEQFVVKRDIDYLKNSVESKEQALRADFAVLKAELNALREEVQSLRGELEAAVHLLEKQKDAATDAEKERQEQMTALGRSLIERVAAMEHYLGMEAPAPGAAADEAAADRAESAAEGNLAVERLYGMARQHYEQGNYDAARKGFEELIARFPKSDLADNARFWIGESYFREKWYEKAILEYQKAIDDYPRGNKVPAALLKQGIAFSYIGKTTEARVVLNKLVKQFPGSSDAKIGEQKLAEL</sequence>
<feature type="repeat" description="TPR" evidence="1">
    <location>
        <begin position="155"/>
        <end position="188"/>
    </location>
</feature>
<evidence type="ECO:0000313" key="4">
    <source>
        <dbReference type="Proteomes" id="UP000008561"/>
    </source>
</evidence>
<dbReference type="EMBL" id="CP000859">
    <property type="protein sequence ID" value="ABW68012.1"/>
    <property type="molecule type" value="Genomic_DNA"/>
</dbReference>